<organism evidence="3 5">
    <name type="scientific">Acanthaster planci</name>
    <name type="common">Crown-of-thorns starfish</name>
    <dbReference type="NCBI Taxonomy" id="133434"/>
    <lineage>
        <taxon>Eukaryota</taxon>
        <taxon>Metazoa</taxon>
        <taxon>Echinodermata</taxon>
        <taxon>Eleutherozoa</taxon>
        <taxon>Asterozoa</taxon>
        <taxon>Asteroidea</taxon>
        <taxon>Valvatacea</taxon>
        <taxon>Valvatida</taxon>
        <taxon>Acanthasteridae</taxon>
        <taxon>Acanthaster</taxon>
    </lineage>
</organism>
<feature type="compositionally biased region" description="Low complexity" evidence="2">
    <location>
        <begin position="645"/>
        <end position="657"/>
    </location>
</feature>
<feature type="region of interest" description="Disordered" evidence="2">
    <location>
        <begin position="141"/>
        <end position="164"/>
    </location>
</feature>
<evidence type="ECO:0000256" key="2">
    <source>
        <dbReference type="SAM" id="MobiDB-lite"/>
    </source>
</evidence>
<dbReference type="SUPFAM" id="SSF52540">
    <property type="entry name" value="P-loop containing nucleoside triphosphate hydrolases"/>
    <property type="match status" value="1"/>
</dbReference>
<dbReference type="CDD" id="cd23767">
    <property type="entry name" value="IQCD"/>
    <property type="match status" value="1"/>
</dbReference>
<reference evidence="4 5" key="1">
    <citation type="submission" date="2025-04" db="UniProtKB">
        <authorList>
            <consortium name="RefSeq"/>
        </authorList>
    </citation>
    <scope>IDENTIFICATION</scope>
</reference>
<feature type="compositionally biased region" description="Polar residues" evidence="2">
    <location>
        <begin position="683"/>
        <end position="698"/>
    </location>
</feature>
<dbReference type="SMART" id="SM00015">
    <property type="entry name" value="IQ"/>
    <property type="match status" value="3"/>
</dbReference>
<feature type="compositionally biased region" description="Acidic residues" evidence="2">
    <location>
        <begin position="665"/>
        <end position="677"/>
    </location>
</feature>
<feature type="compositionally biased region" description="Acidic residues" evidence="2">
    <location>
        <begin position="596"/>
        <end position="606"/>
    </location>
</feature>
<feature type="compositionally biased region" description="Low complexity" evidence="2">
    <location>
        <begin position="57"/>
        <end position="68"/>
    </location>
</feature>
<protein>
    <submittedName>
        <fullName evidence="4 5">IQ domain-containing protein E-like isoform X1</fullName>
    </submittedName>
</protein>
<evidence type="ECO:0000313" key="5">
    <source>
        <dbReference type="RefSeq" id="XP_022109572.1"/>
    </source>
</evidence>
<feature type="region of interest" description="Disordered" evidence="2">
    <location>
        <begin position="302"/>
        <end position="323"/>
    </location>
</feature>
<dbReference type="InterPro" id="IPR000048">
    <property type="entry name" value="IQ_motif_EF-hand-BS"/>
</dbReference>
<proteinExistence type="predicted"/>
<dbReference type="KEGG" id="aplc:110989480"/>
<name>A0A8B7ZWV3_ACAPL</name>
<evidence type="ECO:0000313" key="4">
    <source>
        <dbReference type="RefSeq" id="XP_022109570.1"/>
    </source>
</evidence>
<feature type="region of interest" description="Disordered" evidence="2">
    <location>
        <begin position="361"/>
        <end position="381"/>
    </location>
</feature>
<feature type="region of interest" description="Disordered" evidence="2">
    <location>
        <begin position="1"/>
        <end position="86"/>
    </location>
</feature>
<feature type="coiled-coil region" evidence="1">
    <location>
        <begin position="246"/>
        <end position="280"/>
    </location>
</feature>
<feature type="compositionally biased region" description="Basic and acidic residues" evidence="2">
    <location>
        <begin position="485"/>
        <end position="505"/>
    </location>
</feature>
<feature type="compositionally biased region" description="Acidic residues" evidence="2">
    <location>
        <begin position="1"/>
        <end position="28"/>
    </location>
</feature>
<feature type="compositionally biased region" description="Basic and acidic residues" evidence="2">
    <location>
        <begin position="620"/>
        <end position="630"/>
    </location>
</feature>
<dbReference type="PROSITE" id="PS50096">
    <property type="entry name" value="IQ"/>
    <property type="match status" value="2"/>
</dbReference>
<dbReference type="GeneID" id="110989480"/>
<accession>A0A8B7ZWV3</accession>
<feature type="region of interest" description="Disordered" evidence="2">
    <location>
        <begin position="485"/>
        <end position="525"/>
    </location>
</feature>
<evidence type="ECO:0000256" key="1">
    <source>
        <dbReference type="SAM" id="Coils"/>
    </source>
</evidence>
<feature type="compositionally biased region" description="Polar residues" evidence="2">
    <location>
        <begin position="302"/>
        <end position="315"/>
    </location>
</feature>
<feature type="compositionally biased region" description="Basic and acidic residues" evidence="2">
    <location>
        <begin position="575"/>
        <end position="591"/>
    </location>
</feature>
<dbReference type="InterPro" id="IPR027417">
    <property type="entry name" value="P-loop_NTPase"/>
</dbReference>
<sequence length="748" mass="85321">MPTIEDVDLEESFYTEDSFSDLSEEELWVESRESGVSPLSVRPKSAPRGTPRKAGSKKPQSPYQQRPSSSKHRGKHLTVSCSGTQQSSRELWLQSLRLGTGNLTGSGRSSNYAGQAGTTKAGLDSCSDYLKETVLGMTSRRHQRGNTMEEPLNRNSKGVPNYKPQEDMYDDILELKKQNNILRAESERVKARNRRLEDEHLKKERTIEQLLDPSKGDVRMTLTSKQPDTAAVSTEKTVPKITVLKMNSLKQKVVKLEMVLKDREAELSNLKSDLKTTKIDEMRVGMEAFYQEVQRLRYLQSQGLRENGRSPSRTSIAEKEPSGTAKLKALNATILRLTESNQRLQSENKLLKQDLERALDEAMSDMGDTPRAKKRRDRKRDYEDMNRKELLTAIVDLEDNVAKLEGKTASTSTRPSDIPEKIELTGTLADRLDQLDKRETELLEQKTKLERDCKRLKEDKANLRQRVDEMEDEVQILKKELSEVTARDNDRRRSLQRHPSSEAVRRSSSARSLKQQQQEEEWLKERDRKVEEFRKNRSARNIQKNWKMHHKKALEEQEVDDAAVMIQSAMRGHMSRKEHMKQQDANSRRNDWSVYSDEEDDSEMDEAALTIQSAIRGHMSRRDYMKKTSEDNSLSGKEGRKSSRSHSGSQHSRNNGNTSSRAGSEIEEDIVDSDDDSIVVGGSTANLRMPTNQGSRPTSARKDREPTSRGRPPTGKSGISPRNGSSNIDEYTTYRKGRLNKSKQGIYF</sequence>
<dbReference type="RefSeq" id="XP_022109572.1">
    <property type="nucleotide sequence ID" value="XM_022253880.1"/>
</dbReference>
<dbReference type="Pfam" id="PF00612">
    <property type="entry name" value="IQ"/>
    <property type="match status" value="2"/>
</dbReference>
<dbReference type="RefSeq" id="XP_022109570.1">
    <property type="nucleotide sequence ID" value="XM_022253878.1"/>
</dbReference>
<feature type="region of interest" description="Disordered" evidence="2">
    <location>
        <begin position="573"/>
        <end position="748"/>
    </location>
</feature>
<feature type="coiled-coil region" evidence="1">
    <location>
        <begin position="172"/>
        <end position="206"/>
    </location>
</feature>
<feature type="compositionally biased region" description="Low complexity" evidence="2">
    <location>
        <begin position="506"/>
        <end position="516"/>
    </location>
</feature>
<feature type="compositionally biased region" description="Polar residues" evidence="2">
    <location>
        <begin position="720"/>
        <end position="730"/>
    </location>
</feature>
<dbReference type="AlphaFoldDB" id="A0A8B7ZWV3"/>
<dbReference type="Proteomes" id="UP000694845">
    <property type="component" value="Unplaced"/>
</dbReference>
<gene>
    <name evidence="4 5" type="primary">LOC110989480</name>
</gene>
<evidence type="ECO:0000313" key="3">
    <source>
        <dbReference type="Proteomes" id="UP000694845"/>
    </source>
</evidence>
<keyword evidence="1" id="KW-0175">Coiled coil</keyword>
<keyword evidence="3" id="KW-1185">Reference proteome</keyword>
<dbReference type="Gene3D" id="1.20.5.190">
    <property type="match status" value="1"/>
</dbReference>
<feature type="coiled-coil region" evidence="1">
    <location>
        <begin position="327"/>
        <end position="361"/>
    </location>
</feature>
<dbReference type="OrthoDB" id="2136082at2759"/>